<proteinExistence type="predicted"/>
<name>A0A0F9EQL0_9ZZZZ</name>
<evidence type="ECO:0000313" key="1">
    <source>
        <dbReference type="EMBL" id="KKL76309.1"/>
    </source>
</evidence>
<reference evidence="1" key="1">
    <citation type="journal article" date="2015" name="Nature">
        <title>Complex archaea that bridge the gap between prokaryotes and eukaryotes.</title>
        <authorList>
            <person name="Spang A."/>
            <person name="Saw J.H."/>
            <person name="Jorgensen S.L."/>
            <person name="Zaremba-Niedzwiedzka K."/>
            <person name="Martijn J."/>
            <person name="Lind A.E."/>
            <person name="van Eijk R."/>
            <person name="Schleper C."/>
            <person name="Guy L."/>
            <person name="Ettema T.J."/>
        </authorList>
    </citation>
    <scope>NUCLEOTIDE SEQUENCE</scope>
</reference>
<sequence>MDVNTLPNIQVAPDDVELAARIAASRRTVVDFTSFTDPSYIAEPVHDLISDTLVKIVHGELTHVMIFAPPQHGKSKLVSVQFPPFWFGHRPHDPVLSASYSDRLVRKHSAASMAIIGSPEYKKVFPGIRIKSGTGAKDLWSLDKHRGEFLATTVEGQITGFGGLLGIIDDPFKNWKDAQSEAKRDLVWDWYRSTFHTRFWAGAAIMIINTRWHEDDLCGRLLRDQPGVWTVLRLPAIAETPEERELSNKVTGLNDTADILGRAPGEALSPKRHPIEKLLKDKEIVGGQMWYALFQGSPRQPEGERFKRAWFKFVNNPPMEDVIRRVRYWDLAANEETGKARTVGLRLALTKTEAIVEDVVKGNWSPKKRNSIIDMVARADNEFDPATRNYFEQEPGSSGKEVAMQLIAMIHPIAGEADKVSGSKDVRLEPVAAKAEAGGLKLVKSKWNLDFIDEITAIPNGIVRDQGDALSGAY</sequence>
<protein>
    <recommendedName>
        <fullName evidence="2">Terminase large subunit gp17-like C-terminal domain-containing protein</fullName>
    </recommendedName>
</protein>
<evidence type="ECO:0008006" key="2">
    <source>
        <dbReference type="Google" id="ProtNLM"/>
    </source>
</evidence>
<feature type="non-terminal residue" evidence="1">
    <location>
        <position position="474"/>
    </location>
</feature>
<dbReference type="AlphaFoldDB" id="A0A0F9EQL0"/>
<organism evidence="1">
    <name type="scientific">marine sediment metagenome</name>
    <dbReference type="NCBI Taxonomy" id="412755"/>
    <lineage>
        <taxon>unclassified sequences</taxon>
        <taxon>metagenomes</taxon>
        <taxon>ecological metagenomes</taxon>
    </lineage>
</organism>
<dbReference type="EMBL" id="LAZR01024087">
    <property type="protein sequence ID" value="KKL76309.1"/>
    <property type="molecule type" value="Genomic_DNA"/>
</dbReference>
<accession>A0A0F9EQL0</accession>
<comment type="caution">
    <text evidence="1">The sequence shown here is derived from an EMBL/GenBank/DDBJ whole genome shotgun (WGS) entry which is preliminary data.</text>
</comment>
<gene>
    <name evidence="1" type="ORF">LCGC14_2046210</name>
</gene>